<comment type="caution">
    <text evidence="1">The sequence shown here is derived from an EMBL/GenBank/DDBJ whole genome shotgun (WGS) entry which is preliminary data.</text>
</comment>
<protein>
    <submittedName>
        <fullName evidence="1">Uncharacterized protein</fullName>
    </submittedName>
</protein>
<proteinExistence type="predicted"/>
<dbReference type="AlphaFoldDB" id="A0AAD9VM15"/>
<evidence type="ECO:0000313" key="1">
    <source>
        <dbReference type="EMBL" id="KAK2578672.1"/>
    </source>
</evidence>
<name>A0AAD9VM15_9HYME</name>
<keyword evidence="2" id="KW-1185">Reference proteome</keyword>
<organism evidence="1 2">
    <name type="scientific">Odynerus spinipes</name>
    <dbReference type="NCBI Taxonomy" id="1348599"/>
    <lineage>
        <taxon>Eukaryota</taxon>
        <taxon>Metazoa</taxon>
        <taxon>Ecdysozoa</taxon>
        <taxon>Arthropoda</taxon>
        <taxon>Hexapoda</taxon>
        <taxon>Insecta</taxon>
        <taxon>Pterygota</taxon>
        <taxon>Neoptera</taxon>
        <taxon>Endopterygota</taxon>
        <taxon>Hymenoptera</taxon>
        <taxon>Apocrita</taxon>
        <taxon>Aculeata</taxon>
        <taxon>Vespoidea</taxon>
        <taxon>Vespidae</taxon>
        <taxon>Eumeninae</taxon>
        <taxon>Odynerus</taxon>
    </lineage>
</organism>
<reference evidence="1" key="2">
    <citation type="journal article" date="2023" name="Commun. Biol.">
        <title>Intrasexual cuticular hydrocarbon dimorphism in a wasp sheds light on hydrocarbon biosynthesis genes in Hymenoptera.</title>
        <authorList>
            <person name="Moris V.C."/>
            <person name="Podsiadlowski L."/>
            <person name="Martin S."/>
            <person name="Oeyen J.P."/>
            <person name="Donath A."/>
            <person name="Petersen M."/>
            <person name="Wilbrandt J."/>
            <person name="Misof B."/>
            <person name="Liedtke D."/>
            <person name="Thamm M."/>
            <person name="Scheiner R."/>
            <person name="Schmitt T."/>
            <person name="Niehuis O."/>
        </authorList>
    </citation>
    <scope>NUCLEOTIDE SEQUENCE</scope>
    <source>
        <strain evidence="1">GBR_01_08_01A</strain>
    </source>
</reference>
<dbReference type="EMBL" id="JAIFRP010000202">
    <property type="protein sequence ID" value="KAK2578672.1"/>
    <property type="molecule type" value="Genomic_DNA"/>
</dbReference>
<accession>A0AAD9VM15</accession>
<evidence type="ECO:0000313" key="2">
    <source>
        <dbReference type="Proteomes" id="UP001258017"/>
    </source>
</evidence>
<sequence length="141" mass="16596">MKNGNKKTKRESKKAFKKIQYDGASKVKIVSNDKTEKGRSKDPDGPKPLLILSLDPYEKPLQWWESNYIKYAITYKPVKLRVESLMASNVVRLTDRKYMMLLMDNIRNHHKNNQMIRIEEKKEWAKLMFGSHTFSDISKCS</sequence>
<gene>
    <name evidence="1" type="ORF">KPH14_012160</name>
</gene>
<reference evidence="1" key="1">
    <citation type="submission" date="2021-08" db="EMBL/GenBank/DDBJ databases">
        <authorList>
            <person name="Misof B."/>
            <person name="Oliver O."/>
            <person name="Podsiadlowski L."/>
            <person name="Donath A."/>
            <person name="Peters R."/>
            <person name="Mayer C."/>
            <person name="Rust J."/>
            <person name="Gunkel S."/>
            <person name="Lesny P."/>
            <person name="Martin S."/>
            <person name="Oeyen J.P."/>
            <person name="Petersen M."/>
            <person name="Panagiotis P."/>
            <person name="Wilbrandt J."/>
            <person name="Tanja T."/>
        </authorList>
    </citation>
    <scope>NUCLEOTIDE SEQUENCE</scope>
    <source>
        <strain evidence="1">GBR_01_08_01A</strain>
        <tissue evidence="1">Thorax + abdomen</tissue>
    </source>
</reference>
<dbReference type="Proteomes" id="UP001258017">
    <property type="component" value="Unassembled WGS sequence"/>
</dbReference>